<name>A0A9E7HE88_9LILI</name>
<evidence type="ECO:0000313" key="2">
    <source>
        <dbReference type="Proteomes" id="UP001055439"/>
    </source>
</evidence>
<dbReference type="GO" id="GO:0009507">
    <property type="term" value="C:chloroplast"/>
    <property type="evidence" value="ECO:0007669"/>
    <property type="project" value="TreeGrafter"/>
</dbReference>
<dbReference type="OrthoDB" id="40334at2759"/>
<dbReference type="InterPro" id="IPR036249">
    <property type="entry name" value="Thioredoxin-like_sf"/>
</dbReference>
<gene>
    <name evidence="1" type="ORF">MUK42_06386</name>
</gene>
<sequence>MAMPLRAILPATAILAESNGTRRCSTAVSARSPNGDQALGLPSRPKKVNRGSCILPPLHAAPEPIGSTSAISPESLTRSLESVEVLDLTGKAIRITDLWRDRKAVIAFARHFGCVFCRKRADLLASKKELMDSAGVALVLVGPGSTEQAKAFVEQTKFKGEVYADPTHSSYDALNFAYGVSTTFSPSAGMKIVQLYLEGYRQDWGLSFKKDTVARGGWQQGGILVAGPGVSNILYIHKDKEAGDDPEVEEVMEACYVDV</sequence>
<dbReference type="InterPro" id="IPR032801">
    <property type="entry name" value="PXL2A/B/C"/>
</dbReference>
<dbReference type="Pfam" id="PF13911">
    <property type="entry name" value="AhpC-TSA_2"/>
    <property type="match status" value="1"/>
</dbReference>
<dbReference type="Proteomes" id="UP001055439">
    <property type="component" value="Chromosome 8"/>
</dbReference>
<dbReference type="CDD" id="cd02970">
    <property type="entry name" value="PRX_like2"/>
    <property type="match status" value="1"/>
</dbReference>
<dbReference type="SUPFAM" id="SSF52833">
    <property type="entry name" value="Thioredoxin-like"/>
    <property type="match status" value="1"/>
</dbReference>
<organism evidence="1 2">
    <name type="scientific">Musa troglodytarum</name>
    <name type="common">fe'i banana</name>
    <dbReference type="NCBI Taxonomy" id="320322"/>
    <lineage>
        <taxon>Eukaryota</taxon>
        <taxon>Viridiplantae</taxon>
        <taxon>Streptophyta</taxon>
        <taxon>Embryophyta</taxon>
        <taxon>Tracheophyta</taxon>
        <taxon>Spermatophyta</taxon>
        <taxon>Magnoliopsida</taxon>
        <taxon>Liliopsida</taxon>
        <taxon>Zingiberales</taxon>
        <taxon>Musaceae</taxon>
        <taxon>Musa</taxon>
    </lineage>
</organism>
<dbReference type="AlphaFoldDB" id="A0A9E7HE88"/>
<dbReference type="PANTHER" id="PTHR28630">
    <property type="match status" value="1"/>
</dbReference>
<protein>
    <submittedName>
        <fullName evidence="1">AhpC/TSA family</fullName>
    </submittedName>
</protein>
<keyword evidence="2" id="KW-1185">Reference proteome</keyword>
<dbReference type="EMBL" id="CP097510">
    <property type="protein sequence ID" value="URE31591.1"/>
    <property type="molecule type" value="Genomic_DNA"/>
</dbReference>
<evidence type="ECO:0000313" key="1">
    <source>
        <dbReference type="EMBL" id="URE31591.1"/>
    </source>
</evidence>
<accession>A0A9E7HE88</accession>
<dbReference type="Gene3D" id="3.40.30.10">
    <property type="entry name" value="Glutaredoxin"/>
    <property type="match status" value="1"/>
</dbReference>
<reference evidence="1" key="1">
    <citation type="submission" date="2022-05" db="EMBL/GenBank/DDBJ databases">
        <title>The Musa troglodytarum L. genome provides insights into the mechanism of non-climacteric behaviour and enrichment of carotenoids.</title>
        <authorList>
            <person name="Wang J."/>
        </authorList>
    </citation>
    <scope>NUCLEOTIDE SEQUENCE</scope>
    <source>
        <tissue evidence="1">Leaf</tissue>
    </source>
</reference>
<dbReference type="PANTHER" id="PTHR28630:SF11">
    <property type="entry name" value="THIOREDOXIN-LIKE PROTEIN AAED1, CHLOROPLASTIC"/>
    <property type="match status" value="1"/>
</dbReference>
<proteinExistence type="predicted"/>